<proteinExistence type="predicted"/>
<dbReference type="AlphaFoldDB" id="A0A9W4WUS1"/>
<evidence type="ECO:0000313" key="5">
    <source>
        <dbReference type="EMBL" id="CAI2165150.1"/>
    </source>
</evidence>
<reference evidence="5" key="1">
    <citation type="submission" date="2022-08" db="EMBL/GenBank/DDBJ databases">
        <authorList>
            <person name="Kallberg Y."/>
            <person name="Tangrot J."/>
            <person name="Rosling A."/>
        </authorList>
    </citation>
    <scope>NUCLEOTIDE SEQUENCE</scope>
    <source>
        <strain evidence="5">Wild A</strain>
    </source>
</reference>
<dbReference type="Pfam" id="PF13393">
    <property type="entry name" value="tRNA-synt_His"/>
    <property type="match status" value="1"/>
</dbReference>
<dbReference type="CDD" id="cd00773">
    <property type="entry name" value="HisRS-like_core"/>
    <property type="match status" value="1"/>
</dbReference>
<protein>
    <recommendedName>
        <fullName evidence="1">histidine--tRNA ligase</fullName>
        <ecNumber evidence="1">6.1.1.21</ecNumber>
    </recommendedName>
</protein>
<evidence type="ECO:0000256" key="2">
    <source>
        <dbReference type="ARBA" id="ARBA00047639"/>
    </source>
</evidence>
<evidence type="ECO:0000256" key="3">
    <source>
        <dbReference type="SAM" id="MobiDB-lite"/>
    </source>
</evidence>
<evidence type="ECO:0000313" key="6">
    <source>
        <dbReference type="Proteomes" id="UP001153678"/>
    </source>
</evidence>
<feature type="region of interest" description="Disordered" evidence="3">
    <location>
        <begin position="197"/>
        <end position="216"/>
    </location>
</feature>
<evidence type="ECO:0000259" key="4">
    <source>
        <dbReference type="Pfam" id="PF13393"/>
    </source>
</evidence>
<dbReference type="GO" id="GO:0005737">
    <property type="term" value="C:cytoplasm"/>
    <property type="evidence" value="ECO:0007669"/>
    <property type="project" value="InterPro"/>
</dbReference>
<feature type="compositionally biased region" description="Polar residues" evidence="3">
    <location>
        <begin position="177"/>
        <end position="187"/>
    </location>
</feature>
<feature type="compositionally biased region" description="Low complexity" evidence="3">
    <location>
        <begin position="146"/>
        <end position="156"/>
    </location>
</feature>
<feature type="region of interest" description="Disordered" evidence="3">
    <location>
        <begin position="173"/>
        <end position="192"/>
    </location>
</feature>
<comment type="catalytic activity">
    <reaction evidence="2">
        <text>tRNA(His) + L-histidine + ATP = L-histidyl-tRNA(His) + AMP + diphosphate + H(+)</text>
        <dbReference type="Rhea" id="RHEA:17313"/>
        <dbReference type="Rhea" id="RHEA-COMP:9665"/>
        <dbReference type="Rhea" id="RHEA-COMP:9689"/>
        <dbReference type="ChEBI" id="CHEBI:15378"/>
        <dbReference type="ChEBI" id="CHEBI:30616"/>
        <dbReference type="ChEBI" id="CHEBI:33019"/>
        <dbReference type="ChEBI" id="CHEBI:57595"/>
        <dbReference type="ChEBI" id="CHEBI:78442"/>
        <dbReference type="ChEBI" id="CHEBI:78527"/>
        <dbReference type="ChEBI" id="CHEBI:456215"/>
        <dbReference type="EC" id="6.1.1.21"/>
    </reaction>
</comment>
<dbReference type="InterPro" id="IPR045864">
    <property type="entry name" value="aa-tRNA-synth_II/BPL/LPL"/>
</dbReference>
<keyword evidence="6" id="KW-1185">Reference proteome</keyword>
<dbReference type="SUPFAM" id="SSF55681">
    <property type="entry name" value="Class II aaRS and biotin synthetases"/>
    <property type="match status" value="1"/>
</dbReference>
<dbReference type="InterPro" id="IPR004516">
    <property type="entry name" value="HisRS/HisZ"/>
</dbReference>
<dbReference type="PANTHER" id="PTHR43707">
    <property type="entry name" value="HISTIDYL-TRNA SYNTHETASE"/>
    <property type="match status" value="1"/>
</dbReference>
<dbReference type="EC" id="6.1.1.21" evidence="1"/>
<name>A0A9W4WUS1_9GLOM</name>
<dbReference type="PANTHER" id="PTHR43707:SF1">
    <property type="entry name" value="HISTIDINE--TRNA LIGASE, MITOCHONDRIAL-RELATED"/>
    <property type="match status" value="1"/>
</dbReference>
<dbReference type="Gene3D" id="3.30.930.10">
    <property type="entry name" value="Bira Bifunctional Protein, Domain 2"/>
    <property type="match status" value="3"/>
</dbReference>
<feature type="region of interest" description="Disordered" evidence="3">
    <location>
        <begin position="133"/>
        <end position="156"/>
    </location>
</feature>
<organism evidence="5 6">
    <name type="scientific">Funneliformis geosporum</name>
    <dbReference type="NCBI Taxonomy" id="1117311"/>
    <lineage>
        <taxon>Eukaryota</taxon>
        <taxon>Fungi</taxon>
        <taxon>Fungi incertae sedis</taxon>
        <taxon>Mucoromycota</taxon>
        <taxon>Glomeromycotina</taxon>
        <taxon>Glomeromycetes</taxon>
        <taxon>Glomerales</taxon>
        <taxon>Glomeraceae</taxon>
        <taxon>Funneliformis</taxon>
    </lineage>
</organism>
<dbReference type="InterPro" id="IPR041715">
    <property type="entry name" value="HisRS-like_core"/>
</dbReference>
<comment type="caution">
    <text evidence="5">The sequence shown here is derived from an EMBL/GenBank/DDBJ whole genome shotgun (WGS) entry which is preliminary data.</text>
</comment>
<dbReference type="GO" id="GO:0004821">
    <property type="term" value="F:histidine-tRNA ligase activity"/>
    <property type="evidence" value="ECO:0007669"/>
    <property type="project" value="UniProtKB-EC"/>
</dbReference>
<accession>A0A9W4WUS1</accession>
<dbReference type="Proteomes" id="UP001153678">
    <property type="component" value="Unassembled WGS sequence"/>
</dbReference>
<evidence type="ECO:0000256" key="1">
    <source>
        <dbReference type="ARBA" id="ARBA00012815"/>
    </source>
</evidence>
<dbReference type="OrthoDB" id="1906957at2759"/>
<feature type="domain" description="Class II Histidinyl-tRNA synthetase (HisRS)-like catalytic core" evidence="4">
    <location>
        <begin position="362"/>
        <end position="440"/>
    </location>
</feature>
<gene>
    <name evidence="5" type="ORF">FWILDA_LOCUS1927</name>
</gene>
<dbReference type="SUPFAM" id="SSF52954">
    <property type="entry name" value="Class II aaRS ABD-related"/>
    <property type="match status" value="1"/>
</dbReference>
<dbReference type="EMBL" id="CAMKVN010000200">
    <property type="protein sequence ID" value="CAI2165150.1"/>
    <property type="molecule type" value="Genomic_DNA"/>
</dbReference>
<sequence>MTRIKIPFANVEVKKIVDDNKPTNAEGLELNVSPVSLSEFFEKVPPNSCLNTINLVFFDGAEKESYNELLDEKKFRFELSFEKEKVNFCVLGEEEKEIDDTKIEIDYLKKDGANDVLRIFFKPQFAGVVKITHRGSEEKDDGGGNQNPPSDNSNDNQQKIIDLQNQINALEEKLRKQPTSNNSSANKQKLERLKSEIEGLKKKRKGKQNEGGNKKNDFPTGLVIGGGIQIITEILRKNNYQPIIFPTFEAQELFTSSLGSTTDIINKEMYNFLDKKGRELALRPEGTASTLGVELVNTRGVIADYQILKLIADILSGLGIKNFTFNLNYLGDYQTKEKYKNELKNLVEKNHPDLCEDCQRSEKDNNYINELNQILNKFNFPYRYDYYLVRGLDYYTGLVFEVDLGTEKAILGGGRYDSLYQEIGNINLPAIGFAVGIERLVDYLEEKKLLKIDHKELAQFSLTMDYNSEVKKMKHLAKIIDYYQPKLLIILGEKELKSGKILIKDCQQRQEFLVEKEKLVK</sequence>
<dbReference type="GO" id="GO:0006427">
    <property type="term" value="P:histidyl-tRNA aminoacylation"/>
    <property type="evidence" value="ECO:0007669"/>
    <property type="project" value="TreeGrafter"/>
</dbReference>